<name>A0A0G0PJZ3_9BACT</name>
<dbReference type="InterPro" id="IPR036938">
    <property type="entry name" value="PAP2/HPO_sf"/>
</dbReference>
<feature type="transmembrane region" description="Helical" evidence="7">
    <location>
        <begin position="18"/>
        <end position="40"/>
    </location>
</feature>
<gene>
    <name evidence="9" type="ORF">UT11_C0022G0004</name>
</gene>
<evidence type="ECO:0000313" key="10">
    <source>
        <dbReference type="Proteomes" id="UP000033934"/>
    </source>
</evidence>
<evidence type="ECO:0000256" key="5">
    <source>
        <dbReference type="ARBA" id="ARBA00022989"/>
    </source>
</evidence>
<feature type="transmembrane region" description="Helical" evidence="7">
    <location>
        <begin position="122"/>
        <end position="140"/>
    </location>
</feature>
<dbReference type="PANTHER" id="PTHR14969:SF62">
    <property type="entry name" value="DECAPRENYLPHOSPHORYL-5-PHOSPHORIBOSE PHOSPHATASE RV3807C-RELATED"/>
    <property type="match status" value="1"/>
</dbReference>
<proteinExistence type="predicted"/>
<keyword evidence="6 7" id="KW-0472">Membrane</keyword>
<accession>A0A0G0PJZ3</accession>
<comment type="caution">
    <text evidence="9">The sequence shown here is derived from an EMBL/GenBank/DDBJ whole genome shotgun (WGS) entry which is preliminary data.</text>
</comment>
<evidence type="ECO:0000256" key="1">
    <source>
        <dbReference type="ARBA" id="ARBA00004651"/>
    </source>
</evidence>
<dbReference type="PANTHER" id="PTHR14969">
    <property type="entry name" value="SPHINGOSINE-1-PHOSPHATE PHOSPHOHYDROLASE"/>
    <property type="match status" value="1"/>
</dbReference>
<dbReference type="Proteomes" id="UP000033934">
    <property type="component" value="Unassembled WGS sequence"/>
</dbReference>
<keyword evidence="5 7" id="KW-1133">Transmembrane helix</keyword>
<feature type="transmembrane region" description="Helical" evidence="7">
    <location>
        <begin position="96"/>
        <end position="115"/>
    </location>
</feature>
<keyword evidence="4" id="KW-0378">Hydrolase</keyword>
<evidence type="ECO:0000256" key="6">
    <source>
        <dbReference type="ARBA" id="ARBA00023136"/>
    </source>
</evidence>
<evidence type="ECO:0000313" key="9">
    <source>
        <dbReference type="EMBL" id="KKQ89601.1"/>
    </source>
</evidence>
<evidence type="ECO:0000256" key="2">
    <source>
        <dbReference type="ARBA" id="ARBA00022475"/>
    </source>
</evidence>
<protein>
    <submittedName>
        <fullName evidence="9">Bacitracin transport permease protein BCRC</fullName>
    </submittedName>
</protein>
<sequence>MDSQITLYLYYLAAGSHFLTLLTIFFAVWLVPIMIVALILEAARRHWACFMSSVLGVGIAWGFSQLISLAINRPRPFVAMSDQIIPLVKHNVDSSFPSDHTVAAFAIATLLSMFFKRRWITLILYLLAIGVGLSRIAAGVHYPSDVLAGAILATLVCYFWFKNTYKIDEKMERKWPL</sequence>
<reference evidence="9 10" key="1">
    <citation type="journal article" date="2015" name="Nature">
        <title>rRNA introns, odd ribosomes, and small enigmatic genomes across a large radiation of phyla.</title>
        <authorList>
            <person name="Brown C.T."/>
            <person name="Hug L.A."/>
            <person name="Thomas B.C."/>
            <person name="Sharon I."/>
            <person name="Castelle C.J."/>
            <person name="Singh A."/>
            <person name="Wilkins M.J."/>
            <person name="Williams K.H."/>
            <person name="Banfield J.F."/>
        </authorList>
    </citation>
    <scope>NUCLEOTIDE SEQUENCE [LARGE SCALE GENOMIC DNA]</scope>
</reference>
<keyword evidence="2" id="KW-1003">Cell membrane</keyword>
<feature type="transmembrane region" description="Helical" evidence="7">
    <location>
        <begin position="47"/>
        <end position="71"/>
    </location>
</feature>
<comment type="subcellular location">
    <subcellularLocation>
        <location evidence="1">Cell membrane</location>
        <topology evidence="1">Multi-pass membrane protein</topology>
    </subcellularLocation>
</comment>
<dbReference type="Gene3D" id="1.20.144.10">
    <property type="entry name" value="Phosphatidic acid phosphatase type 2/haloperoxidase"/>
    <property type="match status" value="1"/>
</dbReference>
<dbReference type="AlphaFoldDB" id="A0A0G0PJZ3"/>
<evidence type="ECO:0000256" key="7">
    <source>
        <dbReference type="SAM" id="Phobius"/>
    </source>
</evidence>
<dbReference type="InterPro" id="IPR000326">
    <property type="entry name" value="PAP2/HPO"/>
</dbReference>
<dbReference type="SMART" id="SM00014">
    <property type="entry name" value="acidPPc"/>
    <property type="match status" value="1"/>
</dbReference>
<evidence type="ECO:0000256" key="4">
    <source>
        <dbReference type="ARBA" id="ARBA00022801"/>
    </source>
</evidence>
<feature type="transmembrane region" description="Helical" evidence="7">
    <location>
        <begin position="146"/>
        <end position="165"/>
    </location>
</feature>
<feature type="domain" description="Phosphatidic acid phosphatase type 2/haloperoxidase" evidence="8">
    <location>
        <begin position="50"/>
        <end position="161"/>
    </location>
</feature>
<organism evidence="9 10">
    <name type="scientific">Berkelbacteria bacterium GW2011_GWA2_38_9</name>
    <dbReference type="NCBI Taxonomy" id="1618334"/>
    <lineage>
        <taxon>Bacteria</taxon>
        <taxon>Candidatus Berkelbacteria</taxon>
    </lineage>
</organism>
<dbReference type="GO" id="GO:0016787">
    <property type="term" value="F:hydrolase activity"/>
    <property type="evidence" value="ECO:0007669"/>
    <property type="project" value="UniProtKB-KW"/>
</dbReference>
<dbReference type="GO" id="GO:0005886">
    <property type="term" value="C:plasma membrane"/>
    <property type="evidence" value="ECO:0007669"/>
    <property type="project" value="UniProtKB-SubCell"/>
</dbReference>
<evidence type="ECO:0000259" key="8">
    <source>
        <dbReference type="SMART" id="SM00014"/>
    </source>
</evidence>
<evidence type="ECO:0000256" key="3">
    <source>
        <dbReference type="ARBA" id="ARBA00022692"/>
    </source>
</evidence>
<keyword evidence="3 7" id="KW-0812">Transmembrane</keyword>
<dbReference type="Pfam" id="PF01569">
    <property type="entry name" value="PAP2"/>
    <property type="match status" value="1"/>
</dbReference>
<dbReference type="EMBL" id="LBVO01000022">
    <property type="protein sequence ID" value="KKQ89601.1"/>
    <property type="molecule type" value="Genomic_DNA"/>
</dbReference>
<dbReference type="SUPFAM" id="SSF48317">
    <property type="entry name" value="Acid phosphatase/Vanadium-dependent haloperoxidase"/>
    <property type="match status" value="1"/>
</dbReference>